<gene>
    <name evidence="4" type="primary">LOC101848086</name>
</gene>
<dbReference type="Pfam" id="PF02926">
    <property type="entry name" value="THUMP"/>
    <property type="match status" value="1"/>
</dbReference>
<evidence type="ECO:0000259" key="2">
    <source>
        <dbReference type="Pfam" id="PF02926"/>
    </source>
</evidence>
<dbReference type="GeneID" id="101848086"/>
<dbReference type="Proteomes" id="UP000694888">
    <property type="component" value="Unplaced"/>
</dbReference>
<dbReference type="CDD" id="cd11717">
    <property type="entry name" value="THUMP_THUMPD1_like"/>
    <property type="match status" value="1"/>
</dbReference>
<feature type="compositionally biased region" description="Basic residues" evidence="1">
    <location>
        <begin position="8"/>
        <end position="24"/>
    </location>
</feature>
<keyword evidence="3" id="KW-1185">Reference proteome</keyword>
<proteinExistence type="predicted"/>
<name>A0ABM0JB78_APLCA</name>
<sequence length="423" mass="46081">MSAEGKGQKRSKAFYRKSAHGGKRPRTDVNVLAPGLRGFLVMCNNNESGAVRESYNILNEYADRIYGQGNAKMADSSRPDVVADVENTSDDDSEEDVEKALRKEVEEIKTVPAEERRFQNCMTKAKNCVFIRSTVEDPVKVAQSIMEDIAEKRVLRARYAARILPVVGTCKAHTADIERLADKCLSAVFSRDSASTPASYTIVFKTRNNNTSTCGKASVIPALTRLVTDMNPDVKFSWSEYEVAIVVEIVCTVCCLAVAPGFLRLRKYNLQELQQGPRPHTPADKTSPPVTADKTSPPVTADKTSPAATVTFIQDSGTMVSVDDQMAETGADHDPTCGHVEEGSLVSTAQQDDVCAEGLEDSGERGNVDDVKDTGVKIDDVKDAGVKIDCVKDLGVKIDVMKETVYVDGLKETVKVDDVKETL</sequence>
<dbReference type="PANTHER" id="PTHR13452:SF10">
    <property type="entry name" value="THUMP DOMAIN-CONTAINING PROTEIN 1"/>
    <property type="match status" value="1"/>
</dbReference>
<reference evidence="4" key="1">
    <citation type="submission" date="2025-08" db="UniProtKB">
        <authorList>
            <consortium name="RefSeq"/>
        </authorList>
    </citation>
    <scope>IDENTIFICATION</scope>
</reference>
<feature type="region of interest" description="Disordered" evidence="1">
    <location>
        <begin position="72"/>
        <end position="93"/>
    </location>
</feature>
<feature type="region of interest" description="Disordered" evidence="1">
    <location>
        <begin position="1"/>
        <end position="27"/>
    </location>
</feature>
<protein>
    <submittedName>
        <fullName evidence="4">THUMP domain-containing protein 1</fullName>
    </submittedName>
</protein>
<evidence type="ECO:0000313" key="3">
    <source>
        <dbReference type="Proteomes" id="UP000694888"/>
    </source>
</evidence>
<dbReference type="InterPro" id="IPR004114">
    <property type="entry name" value="THUMP_dom"/>
</dbReference>
<dbReference type="PANTHER" id="PTHR13452">
    <property type="entry name" value="THUMP DOMAIN CONTAINING PROTEIN 1-RELATED"/>
    <property type="match status" value="1"/>
</dbReference>
<evidence type="ECO:0000313" key="4">
    <source>
        <dbReference type="RefSeq" id="XP_005089655.1"/>
    </source>
</evidence>
<organism evidence="3 4">
    <name type="scientific">Aplysia californica</name>
    <name type="common">California sea hare</name>
    <dbReference type="NCBI Taxonomy" id="6500"/>
    <lineage>
        <taxon>Eukaryota</taxon>
        <taxon>Metazoa</taxon>
        <taxon>Spiralia</taxon>
        <taxon>Lophotrochozoa</taxon>
        <taxon>Mollusca</taxon>
        <taxon>Gastropoda</taxon>
        <taxon>Heterobranchia</taxon>
        <taxon>Euthyneura</taxon>
        <taxon>Tectipleura</taxon>
        <taxon>Aplysiida</taxon>
        <taxon>Aplysioidea</taxon>
        <taxon>Aplysiidae</taxon>
        <taxon>Aplysia</taxon>
    </lineage>
</organism>
<feature type="compositionally biased region" description="Polar residues" evidence="1">
    <location>
        <begin position="293"/>
        <end position="307"/>
    </location>
</feature>
<accession>A0ABM0JB78</accession>
<dbReference type="RefSeq" id="XP_005089655.1">
    <property type="nucleotide sequence ID" value="XM_005089598.3"/>
</dbReference>
<dbReference type="Gene3D" id="3.30.2300.10">
    <property type="entry name" value="THUMP superfamily"/>
    <property type="match status" value="1"/>
</dbReference>
<feature type="domain" description="THUMP" evidence="2">
    <location>
        <begin position="175"/>
        <end position="258"/>
    </location>
</feature>
<evidence type="ECO:0000256" key="1">
    <source>
        <dbReference type="SAM" id="MobiDB-lite"/>
    </source>
</evidence>
<dbReference type="InterPro" id="IPR040183">
    <property type="entry name" value="THUMPD1-like"/>
</dbReference>
<feature type="region of interest" description="Disordered" evidence="1">
    <location>
        <begin position="274"/>
        <end position="307"/>
    </location>
</feature>
<dbReference type="SUPFAM" id="SSF143437">
    <property type="entry name" value="THUMP domain-like"/>
    <property type="match status" value="1"/>
</dbReference>